<dbReference type="SUPFAM" id="SSF88659">
    <property type="entry name" value="Sigma3 and sigma4 domains of RNA polymerase sigma factors"/>
    <property type="match status" value="1"/>
</dbReference>
<dbReference type="Proteomes" id="UP000646523">
    <property type="component" value="Unassembled WGS sequence"/>
</dbReference>
<evidence type="ECO:0000313" key="10">
    <source>
        <dbReference type="Proteomes" id="UP000646523"/>
    </source>
</evidence>
<evidence type="ECO:0000256" key="5">
    <source>
        <dbReference type="SAM" id="MobiDB-lite"/>
    </source>
</evidence>
<dbReference type="Gene3D" id="1.25.40.10">
    <property type="entry name" value="Tetratricopeptide repeat domain"/>
    <property type="match status" value="1"/>
</dbReference>
<evidence type="ECO:0000256" key="3">
    <source>
        <dbReference type="ARBA" id="ARBA00023082"/>
    </source>
</evidence>
<dbReference type="InterPro" id="IPR013324">
    <property type="entry name" value="RNA_pol_sigma_r3/r4-like"/>
</dbReference>
<evidence type="ECO:0000259" key="6">
    <source>
        <dbReference type="Pfam" id="PF04542"/>
    </source>
</evidence>
<accession>A0A918DTK2</accession>
<dbReference type="PANTHER" id="PTHR47756">
    <property type="entry name" value="BLL6612 PROTEIN-RELATED"/>
    <property type="match status" value="1"/>
</dbReference>
<dbReference type="GO" id="GO:0016987">
    <property type="term" value="F:sigma factor activity"/>
    <property type="evidence" value="ECO:0007669"/>
    <property type="project" value="UniProtKB-KW"/>
</dbReference>
<evidence type="ECO:0000313" key="9">
    <source>
        <dbReference type="EMBL" id="GGO82811.1"/>
    </source>
</evidence>
<dbReference type="Pfam" id="PF08281">
    <property type="entry name" value="Sigma70_r4_2"/>
    <property type="match status" value="1"/>
</dbReference>
<dbReference type="InterPro" id="IPR007627">
    <property type="entry name" value="RNA_pol_sigma70_r2"/>
</dbReference>
<sequence length="430" mass="46863">MDSVDSVNSVEQAVADAHRREWAYVLAATVRVTRDLDSAEEAVQDAYVKALTTWTRDGVPERPGAWLTTVARRNALNMTRRDRTLHAKLPLLVQPDDTEPSEAFEPSGPSGRDTIPDDRLRLIFTCCHPALAEEARVALTLRLVCGVATEDIARAFLVGESAMAARLTRAKKKIAVARIPYAVPAPGELPRRLDSVLTVVHLLYATGHTAYSGERLVRDELTGRALDLARMLRLLLPGERETAGLLALLLAQHARRATRTDAYGTLLRLEEQDRSAWDHELIAEADRLVVAALTAGPPGRFTLQAAIAALHAQAPTYAETDWPQILTLYGELLRIWPSPVVALNRAVALAMVDGPSAALAQVEALEAEGRLAGYRYLPATKADLLHRLGRDTEAVRAYREALALSDNAAEQEFLTGRIRSAGPGARSKPG</sequence>
<protein>
    <submittedName>
        <fullName evidence="9">RNA polymerase subunit sigma-24</fullName>
    </submittedName>
</protein>
<evidence type="ECO:0000259" key="7">
    <source>
        <dbReference type="Pfam" id="PF08281"/>
    </source>
</evidence>
<keyword evidence="3" id="KW-0731">Sigma factor</keyword>
<reference evidence="9" key="1">
    <citation type="journal article" date="2014" name="Int. J. Syst. Evol. Microbiol.">
        <title>Complete genome sequence of Corynebacterium casei LMG S-19264T (=DSM 44701T), isolated from a smear-ripened cheese.</title>
        <authorList>
            <consortium name="US DOE Joint Genome Institute (JGI-PGF)"/>
            <person name="Walter F."/>
            <person name="Albersmeier A."/>
            <person name="Kalinowski J."/>
            <person name="Ruckert C."/>
        </authorList>
    </citation>
    <scope>NUCLEOTIDE SEQUENCE</scope>
    <source>
        <strain evidence="9">CGMCC 4.7368</strain>
    </source>
</reference>
<keyword evidence="2" id="KW-0805">Transcription regulation</keyword>
<dbReference type="InterPro" id="IPR013325">
    <property type="entry name" value="RNA_pol_sigma_r2"/>
</dbReference>
<dbReference type="PANTHER" id="PTHR47756:SF2">
    <property type="entry name" value="BLL6612 PROTEIN"/>
    <property type="match status" value="1"/>
</dbReference>
<dbReference type="Pfam" id="PF20239">
    <property type="entry name" value="DUF6596"/>
    <property type="match status" value="1"/>
</dbReference>
<feature type="domain" description="RNA polymerase sigma factor 70 region 4 type 2" evidence="7">
    <location>
        <begin position="123"/>
        <end position="174"/>
    </location>
</feature>
<dbReference type="InterPro" id="IPR011990">
    <property type="entry name" value="TPR-like_helical_dom_sf"/>
</dbReference>
<feature type="region of interest" description="Disordered" evidence="5">
    <location>
        <begin position="96"/>
        <end position="115"/>
    </location>
</feature>
<evidence type="ECO:0000256" key="4">
    <source>
        <dbReference type="ARBA" id="ARBA00023163"/>
    </source>
</evidence>
<dbReference type="AlphaFoldDB" id="A0A918DTK2"/>
<dbReference type="SUPFAM" id="SSF88946">
    <property type="entry name" value="Sigma2 domain of RNA polymerase sigma factors"/>
    <property type="match status" value="1"/>
</dbReference>
<dbReference type="GO" id="GO:0006352">
    <property type="term" value="P:DNA-templated transcription initiation"/>
    <property type="evidence" value="ECO:0007669"/>
    <property type="project" value="InterPro"/>
</dbReference>
<dbReference type="InterPro" id="IPR013249">
    <property type="entry name" value="RNA_pol_sigma70_r4_t2"/>
</dbReference>
<dbReference type="GO" id="GO:0003677">
    <property type="term" value="F:DNA binding"/>
    <property type="evidence" value="ECO:0007669"/>
    <property type="project" value="InterPro"/>
</dbReference>
<keyword evidence="4" id="KW-0804">Transcription</keyword>
<gene>
    <name evidence="9" type="primary">rpoE</name>
    <name evidence="9" type="ORF">GCM10012289_74900</name>
</gene>
<feature type="domain" description="DUF6596" evidence="8">
    <location>
        <begin position="192"/>
        <end position="292"/>
    </location>
</feature>
<feature type="domain" description="RNA polymerase sigma-70 region 2" evidence="6">
    <location>
        <begin position="25"/>
        <end position="83"/>
    </location>
</feature>
<name>A0A918DTK2_9ACTN</name>
<evidence type="ECO:0000256" key="1">
    <source>
        <dbReference type="ARBA" id="ARBA00010641"/>
    </source>
</evidence>
<evidence type="ECO:0000259" key="8">
    <source>
        <dbReference type="Pfam" id="PF20239"/>
    </source>
</evidence>
<dbReference type="EMBL" id="BMNH01000046">
    <property type="protein sequence ID" value="GGO82811.1"/>
    <property type="molecule type" value="Genomic_DNA"/>
</dbReference>
<organism evidence="9 10">
    <name type="scientific">Nonomuraea cavernae</name>
    <dbReference type="NCBI Taxonomy" id="2045107"/>
    <lineage>
        <taxon>Bacteria</taxon>
        <taxon>Bacillati</taxon>
        <taxon>Actinomycetota</taxon>
        <taxon>Actinomycetes</taxon>
        <taxon>Streptosporangiales</taxon>
        <taxon>Streptosporangiaceae</taxon>
        <taxon>Nonomuraea</taxon>
    </lineage>
</organism>
<dbReference type="InterPro" id="IPR046531">
    <property type="entry name" value="DUF6596"/>
</dbReference>
<dbReference type="Pfam" id="PF04542">
    <property type="entry name" value="Sigma70_r2"/>
    <property type="match status" value="1"/>
</dbReference>
<comment type="caution">
    <text evidence="9">The sequence shown here is derived from an EMBL/GenBank/DDBJ whole genome shotgun (WGS) entry which is preliminary data.</text>
</comment>
<proteinExistence type="inferred from homology"/>
<reference evidence="9" key="2">
    <citation type="submission" date="2020-09" db="EMBL/GenBank/DDBJ databases">
        <authorList>
            <person name="Sun Q."/>
            <person name="Zhou Y."/>
        </authorList>
    </citation>
    <scope>NUCLEOTIDE SEQUENCE</scope>
    <source>
        <strain evidence="9">CGMCC 4.7368</strain>
    </source>
</reference>
<keyword evidence="10" id="KW-1185">Reference proteome</keyword>
<comment type="similarity">
    <text evidence="1">Belongs to the sigma-70 factor family. ECF subfamily.</text>
</comment>
<dbReference type="Gene3D" id="1.10.1740.10">
    <property type="match status" value="1"/>
</dbReference>
<evidence type="ECO:0000256" key="2">
    <source>
        <dbReference type="ARBA" id="ARBA00023015"/>
    </source>
</evidence>